<organism evidence="1 2">
    <name type="scientific">Acidithrix ferrooxidans</name>
    <dbReference type="NCBI Taxonomy" id="1280514"/>
    <lineage>
        <taxon>Bacteria</taxon>
        <taxon>Bacillati</taxon>
        <taxon>Actinomycetota</taxon>
        <taxon>Acidimicrobiia</taxon>
        <taxon>Acidimicrobiales</taxon>
        <taxon>Acidimicrobiaceae</taxon>
        <taxon>Acidithrix</taxon>
    </lineage>
</organism>
<dbReference type="RefSeq" id="WP_152626013.1">
    <property type="nucleotide sequence ID" value="NZ_JXYS01000066.1"/>
</dbReference>
<gene>
    <name evidence="1" type="ORF">AXFE_20530</name>
</gene>
<proteinExistence type="predicted"/>
<dbReference type="EMBL" id="JXYS01000066">
    <property type="protein sequence ID" value="KJF17057.1"/>
    <property type="molecule type" value="Genomic_DNA"/>
</dbReference>
<sequence length="167" mass="16787">MIANNKEGMFTVGIKRITGRIAVGLGALAVLSSAATFVSAPLAASASQLSSIPLPKPNLLIGGGGTTYFSGPATYGPNNLHLCTETNYDLARFGPVSFCASDVPLVKLLVEAGGACLFAGFGVIALGSSEIQTAGVQFAVGCASETGAWGWIMAIGSLASPAHTARP</sequence>
<evidence type="ECO:0000313" key="2">
    <source>
        <dbReference type="Proteomes" id="UP000032360"/>
    </source>
</evidence>
<dbReference type="AlphaFoldDB" id="A0A0D8HH04"/>
<dbReference type="Proteomes" id="UP000032360">
    <property type="component" value="Unassembled WGS sequence"/>
</dbReference>
<evidence type="ECO:0000313" key="1">
    <source>
        <dbReference type="EMBL" id="KJF17057.1"/>
    </source>
</evidence>
<reference evidence="1 2" key="1">
    <citation type="submission" date="2015-01" db="EMBL/GenBank/DDBJ databases">
        <title>Draft genome of the acidophilic iron oxidizer Acidithrix ferrooxidans strain Py-F3.</title>
        <authorList>
            <person name="Poehlein A."/>
            <person name="Eisen S."/>
            <person name="Schloemann M."/>
            <person name="Johnson B.D."/>
            <person name="Daniel R."/>
            <person name="Muehling M."/>
        </authorList>
    </citation>
    <scope>NUCLEOTIDE SEQUENCE [LARGE SCALE GENOMIC DNA]</scope>
    <source>
        <strain evidence="1 2">Py-F3</strain>
    </source>
</reference>
<dbReference type="STRING" id="1280514.AXFE_20530"/>
<protein>
    <submittedName>
        <fullName evidence="1">Uncharacterized protein</fullName>
    </submittedName>
</protein>
<keyword evidence="2" id="KW-1185">Reference proteome</keyword>
<comment type="caution">
    <text evidence="1">The sequence shown here is derived from an EMBL/GenBank/DDBJ whole genome shotgun (WGS) entry which is preliminary data.</text>
</comment>
<accession>A0A0D8HH04</accession>
<name>A0A0D8HH04_9ACTN</name>